<name>A0A7R8UIY9_HERIL</name>
<evidence type="ECO:0000313" key="3">
    <source>
        <dbReference type="Proteomes" id="UP000594454"/>
    </source>
</evidence>
<feature type="region of interest" description="Disordered" evidence="1">
    <location>
        <begin position="88"/>
        <end position="120"/>
    </location>
</feature>
<feature type="compositionally biased region" description="Low complexity" evidence="1">
    <location>
        <begin position="296"/>
        <end position="306"/>
    </location>
</feature>
<gene>
    <name evidence="2" type="ORF">HERILL_LOCUS4523</name>
</gene>
<sequence>MQCIQKSMKVIKTEPPTECDIGESTIMSHRIEKHSKMYSSGSCPAQKHQLQNSTLSSSNIQPTQKIILSPRMDYNSGYHQTTTSKHHYVTPNEHRPRSPTVISTSYHHHQPHQPPVPNTQPAPQIIITQSTGGTPVRVIRDGRFYEESQRMSNSVSPTSSPPPLAPTSSGHHGAIGPLIVGHPSASSEKFLEQHPQQASSSTSLPSNRKFIISRPVNVISRNKLDSYSGSTNNGNNNNSGRLSTSSVVNSSDGFRPPVVSSSGNNMCSNTPMRPPPPPPPKIKTIPNMTNCGGGSSVTSNEEPSSSIPDLGECPFEI</sequence>
<dbReference type="EMBL" id="LR899010">
    <property type="protein sequence ID" value="CAD7081417.1"/>
    <property type="molecule type" value="Genomic_DNA"/>
</dbReference>
<reference evidence="2 3" key="1">
    <citation type="submission" date="2020-11" db="EMBL/GenBank/DDBJ databases">
        <authorList>
            <person name="Wallbank WR R."/>
            <person name="Pardo Diaz C."/>
            <person name="Kozak K."/>
            <person name="Martin S."/>
            <person name="Jiggins C."/>
            <person name="Moest M."/>
            <person name="Warren A I."/>
            <person name="Generalovic N T."/>
            <person name="Byers J.R.P. K."/>
            <person name="Montejo-Kovacevich G."/>
            <person name="Yen C E."/>
        </authorList>
    </citation>
    <scope>NUCLEOTIDE SEQUENCE [LARGE SCALE GENOMIC DNA]</scope>
</reference>
<dbReference type="InParanoid" id="A0A7R8UIY9"/>
<feature type="region of interest" description="Disordered" evidence="1">
    <location>
        <begin position="223"/>
        <end position="317"/>
    </location>
</feature>
<accession>A0A7R8UIY9</accession>
<organism evidence="2 3">
    <name type="scientific">Hermetia illucens</name>
    <name type="common">Black soldier fly</name>
    <dbReference type="NCBI Taxonomy" id="343691"/>
    <lineage>
        <taxon>Eukaryota</taxon>
        <taxon>Metazoa</taxon>
        <taxon>Ecdysozoa</taxon>
        <taxon>Arthropoda</taxon>
        <taxon>Hexapoda</taxon>
        <taxon>Insecta</taxon>
        <taxon>Pterygota</taxon>
        <taxon>Neoptera</taxon>
        <taxon>Endopterygota</taxon>
        <taxon>Diptera</taxon>
        <taxon>Brachycera</taxon>
        <taxon>Stratiomyomorpha</taxon>
        <taxon>Stratiomyidae</taxon>
        <taxon>Hermetiinae</taxon>
        <taxon>Hermetia</taxon>
    </lineage>
</organism>
<feature type="region of interest" description="Disordered" evidence="1">
    <location>
        <begin position="38"/>
        <end position="58"/>
    </location>
</feature>
<dbReference type="OrthoDB" id="7634782at2759"/>
<evidence type="ECO:0000256" key="1">
    <source>
        <dbReference type="SAM" id="MobiDB-lite"/>
    </source>
</evidence>
<evidence type="ECO:0000313" key="2">
    <source>
        <dbReference type="EMBL" id="CAD7081417.1"/>
    </source>
</evidence>
<feature type="compositionally biased region" description="Polar residues" evidence="1">
    <location>
        <begin position="194"/>
        <end position="206"/>
    </location>
</feature>
<feature type="compositionally biased region" description="Pro residues" evidence="1">
    <location>
        <begin position="272"/>
        <end position="281"/>
    </location>
</feature>
<feature type="compositionally biased region" description="Low complexity" evidence="1">
    <location>
        <begin position="228"/>
        <end position="246"/>
    </location>
</feature>
<proteinExistence type="predicted"/>
<protein>
    <submittedName>
        <fullName evidence="2">Uncharacterized protein</fullName>
    </submittedName>
</protein>
<feature type="region of interest" description="Disordered" evidence="1">
    <location>
        <begin position="147"/>
        <end position="207"/>
    </location>
</feature>
<keyword evidence="3" id="KW-1185">Reference proteome</keyword>
<dbReference type="AlphaFoldDB" id="A0A7R8UIY9"/>
<dbReference type="Proteomes" id="UP000594454">
    <property type="component" value="Chromosome 2"/>
</dbReference>
<feature type="compositionally biased region" description="Polar residues" evidence="1">
    <location>
        <begin position="259"/>
        <end position="268"/>
    </location>
</feature>